<proteinExistence type="predicted"/>
<keyword evidence="1" id="KW-0732">Signal</keyword>
<organism evidence="2 3">
    <name type="scientific">Tritrichomonas musculus</name>
    <dbReference type="NCBI Taxonomy" id="1915356"/>
    <lineage>
        <taxon>Eukaryota</taxon>
        <taxon>Metamonada</taxon>
        <taxon>Parabasalia</taxon>
        <taxon>Tritrichomonadida</taxon>
        <taxon>Tritrichomonadidae</taxon>
        <taxon>Tritrichomonas</taxon>
    </lineage>
</organism>
<accession>A0ABR2IPF0</accession>
<name>A0ABR2IPF0_9EUKA</name>
<evidence type="ECO:0000313" key="3">
    <source>
        <dbReference type="Proteomes" id="UP001470230"/>
    </source>
</evidence>
<protein>
    <submittedName>
        <fullName evidence="2">Uncharacterized protein</fullName>
    </submittedName>
</protein>
<reference evidence="2 3" key="1">
    <citation type="submission" date="2024-04" db="EMBL/GenBank/DDBJ databases">
        <title>Tritrichomonas musculus Genome.</title>
        <authorList>
            <person name="Alves-Ferreira E."/>
            <person name="Grigg M."/>
            <person name="Lorenzi H."/>
            <person name="Galac M."/>
        </authorList>
    </citation>
    <scope>NUCLEOTIDE SEQUENCE [LARGE SCALE GENOMIC DNA]</scope>
    <source>
        <strain evidence="2 3">EAF2021</strain>
    </source>
</reference>
<dbReference type="EMBL" id="JAPFFF010000015">
    <property type="protein sequence ID" value="KAK8866427.1"/>
    <property type="molecule type" value="Genomic_DNA"/>
</dbReference>
<evidence type="ECO:0000256" key="1">
    <source>
        <dbReference type="SAM" id="SignalP"/>
    </source>
</evidence>
<comment type="caution">
    <text evidence="2">The sequence shown here is derived from an EMBL/GenBank/DDBJ whole genome shotgun (WGS) entry which is preliminary data.</text>
</comment>
<sequence>MHVLHREMMDRLLIHLLIVVPLLLPAQAKVMVKKVIQASNEAANLAATLCMTRQNHALPCPIICQKNVFIVDQTTNCGCSAPPHSTAFCNAMFSKPSSFPSSNSSCSSNASATSQFIKNKRKINNFTSSYENTIEYATLIQRFSSGVRLHELNSIATILSSLLSGVKEPSRDEKRSFPLLIEWFHNNWELISPVLPCIQLRDENNQIIDGRREIFEKSLQYK</sequence>
<gene>
    <name evidence="2" type="ORF">M9Y10_009389</name>
</gene>
<feature type="signal peptide" evidence="1">
    <location>
        <begin position="1"/>
        <end position="28"/>
    </location>
</feature>
<evidence type="ECO:0000313" key="2">
    <source>
        <dbReference type="EMBL" id="KAK8866427.1"/>
    </source>
</evidence>
<keyword evidence="3" id="KW-1185">Reference proteome</keyword>
<feature type="chain" id="PRO_5046302234" evidence="1">
    <location>
        <begin position="29"/>
        <end position="222"/>
    </location>
</feature>
<dbReference type="Proteomes" id="UP001470230">
    <property type="component" value="Unassembled WGS sequence"/>
</dbReference>